<dbReference type="EMBL" id="JAHESE010000043">
    <property type="protein sequence ID" value="MBT1711874.1"/>
    <property type="molecule type" value="Genomic_DNA"/>
</dbReference>
<keyword evidence="3" id="KW-1185">Reference proteome</keyword>
<organism evidence="2 3">
    <name type="scientific">Dawidia cretensis</name>
    <dbReference type="NCBI Taxonomy" id="2782350"/>
    <lineage>
        <taxon>Bacteria</taxon>
        <taxon>Pseudomonadati</taxon>
        <taxon>Bacteroidota</taxon>
        <taxon>Cytophagia</taxon>
        <taxon>Cytophagales</taxon>
        <taxon>Chryseotaleaceae</taxon>
        <taxon>Dawidia</taxon>
    </lineage>
</organism>
<gene>
    <name evidence="2" type="ORF">KK062_26770</name>
</gene>
<feature type="signal peptide" evidence="1">
    <location>
        <begin position="1"/>
        <end position="22"/>
    </location>
</feature>
<feature type="chain" id="PRO_5043041772" evidence="1">
    <location>
        <begin position="23"/>
        <end position="577"/>
    </location>
</feature>
<evidence type="ECO:0000256" key="1">
    <source>
        <dbReference type="SAM" id="SignalP"/>
    </source>
</evidence>
<evidence type="ECO:0000313" key="2">
    <source>
        <dbReference type="EMBL" id="MBT1711874.1"/>
    </source>
</evidence>
<accession>A0AAP2E4X9</accession>
<protein>
    <submittedName>
        <fullName evidence="2">Uncharacterized protein</fullName>
    </submittedName>
</protein>
<keyword evidence="1" id="KW-0732">Signal</keyword>
<dbReference type="RefSeq" id="WP_254087444.1">
    <property type="nucleotide sequence ID" value="NZ_JAHESE010000043.1"/>
</dbReference>
<sequence length="577" mass="65066">MIRYTLLFVVVLLLAACGPRHTPVPQQSVTRIAAMPDRPEPYKMLDWYEKAHNFDQYVFNRTLQGQYLPFIWIDSARHNLKQTAFGMFTVIGDVRQGPRGNAEFHEALNTMGAILGAGLVGIDKTKQDGMNYVRMLQAYFNNDNGWNIMMNNTNPAVAMLGGGYGRDWWYDVFPNMLYYAVCDQFPNVPRADSLQHIIAEQFYKADSVLHGNYDYSYFDYAKMTGMRNHIPYQQDAAAGHAYVLYCAYQKFGDPRYLAGARSAMDALVKLPESRFYEIFMPFGAYVAARLNAEHGTQYDVGKILDWTFDGCVADNGRKGWGVVAERWGNYDVHGLQGNIIDGGGYAFLMNSFAMAWPLVPLTKYDSRYATAIGKWMLNTANAARLCYPYEIDDAHQWLPGQKDISKNVIAYEGIRKADDYGNERLKDVQPVALGDGPKWIKGQPEVSMLSLYSSAQVGIYGAIIRKTNVDGILQLDCNATDFYQQDGYPTYLYYNPYDSAKDVVFYYDKREPVDLYDALTQEVLAANIQADQIFAIPPKAARLIVVLPAGSKVQQDGSIYSVGKQPVAYTAPDHQQP</sequence>
<dbReference type="Proteomes" id="UP001319080">
    <property type="component" value="Unassembled WGS sequence"/>
</dbReference>
<dbReference type="AlphaFoldDB" id="A0AAP2E4X9"/>
<name>A0AAP2E4X9_9BACT</name>
<comment type="caution">
    <text evidence="2">The sequence shown here is derived from an EMBL/GenBank/DDBJ whole genome shotgun (WGS) entry which is preliminary data.</text>
</comment>
<evidence type="ECO:0000313" key="3">
    <source>
        <dbReference type="Proteomes" id="UP001319080"/>
    </source>
</evidence>
<dbReference type="PROSITE" id="PS51257">
    <property type="entry name" value="PROKAR_LIPOPROTEIN"/>
    <property type="match status" value="1"/>
</dbReference>
<reference evidence="2 3" key="1">
    <citation type="submission" date="2021-05" db="EMBL/GenBank/DDBJ databases">
        <title>A Polyphasic approach of four new species of the genus Ohtaekwangia: Ohtaekwangia histidinii sp. nov., Ohtaekwangia cretensis sp. nov., Ohtaekwangia indiensis sp. nov., Ohtaekwangia reichenbachii sp. nov. from diverse environment.</title>
        <authorList>
            <person name="Octaviana S."/>
        </authorList>
    </citation>
    <scope>NUCLEOTIDE SEQUENCE [LARGE SCALE GENOMIC DNA]</scope>
    <source>
        <strain evidence="2 3">PWU5</strain>
    </source>
</reference>
<proteinExistence type="predicted"/>